<keyword evidence="3 5" id="KW-1133">Transmembrane helix</keyword>
<evidence type="ECO:0000256" key="2">
    <source>
        <dbReference type="ARBA" id="ARBA00022692"/>
    </source>
</evidence>
<dbReference type="Pfam" id="PF10324">
    <property type="entry name" value="7TM_GPCR_Srw"/>
    <property type="match status" value="1"/>
</dbReference>
<comment type="subcellular location">
    <subcellularLocation>
        <location evidence="1">Membrane</location>
    </subcellularLocation>
</comment>
<dbReference type="WBParaSite" id="SRAE_1000004800.1">
    <property type="protein sequence ID" value="SRAE_1000004800.1"/>
    <property type="gene ID" value="WBGene00256641"/>
</dbReference>
<dbReference type="SUPFAM" id="SSF81321">
    <property type="entry name" value="Family A G protein-coupled receptor-like"/>
    <property type="match status" value="1"/>
</dbReference>
<dbReference type="OMA" id="CTIFRIN"/>
<reference evidence="8" key="1">
    <citation type="submission" date="2014-09" db="EMBL/GenBank/DDBJ databases">
        <authorList>
            <person name="Martin A.A."/>
        </authorList>
    </citation>
    <scope>NUCLEOTIDE SEQUENCE</scope>
    <source>
        <strain evidence="8">ED321</strain>
    </source>
</reference>
<feature type="transmembrane region" description="Helical" evidence="5">
    <location>
        <begin position="72"/>
        <end position="96"/>
    </location>
</feature>
<organism evidence="7">
    <name type="scientific">Strongyloides ratti</name>
    <name type="common">Parasitic roundworm</name>
    <dbReference type="NCBI Taxonomy" id="34506"/>
    <lineage>
        <taxon>Eukaryota</taxon>
        <taxon>Metazoa</taxon>
        <taxon>Ecdysozoa</taxon>
        <taxon>Nematoda</taxon>
        <taxon>Chromadorea</taxon>
        <taxon>Rhabditida</taxon>
        <taxon>Tylenchina</taxon>
        <taxon>Panagrolaimomorpha</taxon>
        <taxon>Strongyloidoidea</taxon>
        <taxon>Strongyloididae</taxon>
        <taxon>Strongyloides</taxon>
    </lineage>
</organism>
<feature type="domain" description="G-protein coupled receptors family 1 profile" evidence="6">
    <location>
        <begin position="52"/>
        <end position="352"/>
    </location>
</feature>
<gene>
    <name evidence="7 9 10" type="ORF">SRAE_1000004800</name>
</gene>
<dbReference type="RefSeq" id="XP_024500973.1">
    <property type="nucleotide sequence ID" value="XM_024646835.1"/>
</dbReference>
<evidence type="ECO:0000313" key="7">
    <source>
        <dbReference type="EMBL" id="CEF61771.1"/>
    </source>
</evidence>
<reference evidence="9" key="3">
    <citation type="submission" date="2020-12" db="UniProtKB">
        <authorList>
            <consortium name="WormBaseParasite"/>
        </authorList>
    </citation>
    <scope>IDENTIFICATION</scope>
</reference>
<feature type="transmembrane region" description="Helical" evidence="5">
    <location>
        <begin position="165"/>
        <end position="187"/>
    </location>
</feature>
<sequence length="499" mass="57537">MARKLCPNDVSLFSGNDTFTQLSLHYLDLFYNFYAKPHGYICLVICIFGLVTNFVHVIVLTRKNLRKSAVNCIMTAVAFCDMGTMFTYLIYNLHYVLGFSFSTKSCSNKNSYNWNIFLYIHVIGSILLHSTTLWLAVAMAFLRRITLQTNSFNSSWQKAKIARKICIVIFIFTFISIIPTILVHNIVKLNKWYPKDEGKKCLNDYGGNENISFQRYTIDFPEFVLKDNCRIFKGNLWLSGILNKVIPSLLLFFLSFSLMSKLKIAQEKRRKLLENGHKLSHDNTMKRKYTDKTTPMLLAILIVFLMTEVPQGVVMIITAIYTNDGFNVLYKNLADILDLLSLINSSVNFIMYCVMSSRYRATFLQVVLNRKFQNIIINKNGITTLFFTKEFIPSTSNGNQLLKMKSTSLQNNINEELNFLNKKKDIINNKNDKQSVSIKKIGTSQYRGMKKLKNSIGEKNCFVYEDKNQDITNVCDTNSIFEDNKEEYSIAKIEGDIQI</sequence>
<dbReference type="EMBL" id="LN609528">
    <property type="protein sequence ID" value="CEF61771.1"/>
    <property type="molecule type" value="Genomic_DNA"/>
</dbReference>
<dbReference type="OrthoDB" id="5864054at2759"/>
<dbReference type="CTD" id="36374136"/>
<dbReference type="InterPro" id="IPR053219">
    <property type="entry name" value="GPCR_Dmsr-1"/>
</dbReference>
<evidence type="ECO:0000256" key="5">
    <source>
        <dbReference type="SAM" id="Phobius"/>
    </source>
</evidence>
<evidence type="ECO:0000313" key="10">
    <source>
        <dbReference type="WormBase" id="SRAE_1000004800"/>
    </source>
</evidence>
<dbReference type="WormBase" id="SRAE_1000004800">
    <property type="protein sequence ID" value="SRP08933"/>
    <property type="gene ID" value="WBGene00256641"/>
</dbReference>
<keyword evidence="4 5" id="KW-0472">Membrane</keyword>
<dbReference type="AlphaFoldDB" id="A0A090KWI6"/>
<keyword evidence="8" id="KW-1185">Reference proteome</keyword>
<feature type="transmembrane region" description="Helical" evidence="5">
    <location>
        <begin position="245"/>
        <end position="262"/>
    </location>
</feature>
<evidence type="ECO:0000256" key="1">
    <source>
        <dbReference type="ARBA" id="ARBA00004370"/>
    </source>
</evidence>
<feature type="transmembrane region" description="Helical" evidence="5">
    <location>
        <begin position="333"/>
        <end position="355"/>
    </location>
</feature>
<feature type="transmembrane region" description="Helical" evidence="5">
    <location>
        <begin position="38"/>
        <end position="60"/>
    </location>
</feature>
<keyword evidence="7" id="KW-0675">Receptor</keyword>
<dbReference type="PROSITE" id="PS50262">
    <property type="entry name" value="G_PROTEIN_RECEP_F1_2"/>
    <property type="match status" value="1"/>
</dbReference>
<evidence type="ECO:0000256" key="3">
    <source>
        <dbReference type="ARBA" id="ARBA00022989"/>
    </source>
</evidence>
<protein>
    <submittedName>
        <fullName evidence="7">GPCR, rhodopsin-like, 7TM domain and 7TM GPCR, serpentine receptor class w (Srw) family-containing protein</fullName>
    </submittedName>
</protein>
<evidence type="ECO:0000313" key="9">
    <source>
        <dbReference type="WBParaSite" id="SRAE_1000004800.1"/>
    </source>
</evidence>
<dbReference type="InterPro" id="IPR017452">
    <property type="entry name" value="GPCR_Rhodpsn_7TM"/>
</dbReference>
<evidence type="ECO:0000259" key="6">
    <source>
        <dbReference type="PROSITE" id="PS50262"/>
    </source>
</evidence>
<dbReference type="GO" id="GO:0005886">
    <property type="term" value="C:plasma membrane"/>
    <property type="evidence" value="ECO:0007669"/>
    <property type="project" value="TreeGrafter"/>
</dbReference>
<reference evidence="7" key="2">
    <citation type="submission" date="2014-09" db="EMBL/GenBank/DDBJ databases">
        <authorList>
            <person name="Aslett A.Martin."/>
        </authorList>
    </citation>
    <scope>NUCLEOTIDE SEQUENCE</scope>
    <source>
        <strain evidence="7">ED321 Heterogonic</strain>
    </source>
</reference>
<feature type="transmembrane region" description="Helical" evidence="5">
    <location>
        <begin position="116"/>
        <end position="142"/>
    </location>
</feature>
<dbReference type="GO" id="GO:0008528">
    <property type="term" value="F:G protein-coupled peptide receptor activity"/>
    <property type="evidence" value="ECO:0007669"/>
    <property type="project" value="InterPro"/>
</dbReference>
<dbReference type="STRING" id="34506.A0A090KWI6"/>
<proteinExistence type="predicted"/>
<dbReference type="GeneID" id="36374136"/>
<name>A0A090KWI6_STRRB</name>
<evidence type="ECO:0000313" key="8">
    <source>
        <dbReference type="Proteomes" id="UP000035682"/>
    </source>
</evidence>
<dbReference type="Gene3D" id="1.20.1070.10">
    <property type="entry name" value="Rhodopsin 7-helix transmembrane proteins"/>
    <property type="match status" value="1"/>
</dbReference>
<evidence type="ECO:0000256" key="4">
    <source>
        <dbReference type="ARBA" id="ARBA00023136"/>
    </source>
</evidence>
<keyword evidence="2 5" id="KW-0812">Transmembrane</keyword>
<dbReference type="InterPro" id="IPR019427">
    <property type="entry name" value="7TM_GPCR_serpentine_rcpt_Srw"/>
</dbReference>
<dbReference type="PANTHER" id="PTHR46273:SF2">
    <property type="entry name" value="G-PROTEIN COUPLED RECEPTORS FAMILY 1 PROFILE DOMAIN-CONTAINING PROTEIN"/>
    <property type="match status" value="1"/>
</dbReference>
<feature type="transmembrane region" description="Helical" evidence="5">
    <location>
        <begin position="296"/>
        <end position="321"/>
    </location>
</feature>
<accession>A0A090KWI6</accession>
<dbReference type="Proteomes" id="UP000035682">
    <property type="component" value="Unplaced"/>
</dbReference>
<dbReference type="CDD" id="cd14978">
    <property type="entry name" value="7tmA_FMRFamide_R-like"/>
    <property type="match status" value="1"/>
</dbReference>
<dbReference type="PANTHER" id="PTHR46273">
    <property type="entry name" value="MYOSUPPRESSIN RECEPTOR 1, ISOFORM B-RELATED"/>
    <property type="match status" value="1"/>
</dbReference>